<feature type="chain" id="PRO_5011659517" evidence="1">
    <location>
        <begin position="25"/>
        <end position="459"/>
    </location>
</feature>
<dbReference type="STRING" id="593133.SAMN04488006_1906"/>
<protein>
    <submittedName>
        <fullName evidence="2">Capsule assembly protein Wzi</fullName>
    </submittedName>
</protein>
<accession>A0A1I6QM22</accession>
<keyword evidence="3" id="KW-1185">Reference proteome</keyword>
<proteinExistence type="predicted"/>
<sequence length="459" mass="51618">MKNFQFKFLLAFLLFVYLIFPSNAQNSTTQFKFELNSAIASENTLPFWLVSNSYGAIPNENNLRLKSTLFSDFQKSNSDFSFSYKASFTAYAAKENDIFINELYGSVSYKNWLLTLGAKNDAVIFEGLSLSNGNIIKSTNSRAFPGIELTTNGFITAPFAKNWLSFKLNYAEYVLHDKRIADKAHLHHKSLFLKSKLSSSLHLITGLDHFVQWGGTSEEFGKHPASFKDYLKIISATAGGSNSYEGEQVNALGNHIGSYLLQLDYVGLHSNWSFYYSHPFEDRSGREFMNYPDGLFGFFIDFKKPKSWLTHLLTEFYNTKHQSGTTSVSGYDNYFNNTIYGSGWTYFGRTVGAPLFLTRPTVDGITPGIGESRFTAVHIGLKGHLSENVNYKSNITYTNYPGWFNTSNSKKNQFSTSFECVIPENQFPFDISIGIAADFGNFSPSNIGGFIALSKNGFF</sequence>
<reference evidence="3" key="1">
    <citation type="submission" date="2016-10" db="EMBL/GenBank/DDBJ databases">
        <authorList>
            <person name="Varghese N."/>
            <person name="Submissions S."/>
        </authorList>
    </citation>
    <scope>NUCLEOTIDE SEQUENCE [LARGE SCALE GENOMIC DNA]</scope>
    <source>
        <strain evidence="3">DSM 24450</strain>
    </source>
</reference>
<evidence type="ECO:0000313" key="3">
    <source>
        <dbReference type="Proteomes" id="UP000199312"/>
    </source>
</evidence>
<dbReference type="AlphaFoldDB" id="A0A1I6QM22"/>
<keyword evidence="1" id="KW-0732">Signal</keyword>
<organism evidence="2 3">
    <name type="scientific">Lutibacter maritimus</name>
    <dbReference type="NCBI Taxonomy" id="593133"/>
    <lineage>
        <taxon>Bacteria</taxon>
        <taxon>Pseudomonadati</taxon>
        <taxon>Bacteroidota</taxon>
        <taxon>Flavobacteriia</taxon>
        <taxon>Flavobacteriales</taxon>
        <taxon>Flavobacteriaceae</taxon>
        <taxon>Lutibacter</taxon>
    </lineage>
</organism>
<evidence type="ECO:0000256" key="1">
    <source>
        <dbReference type="SAM" id="SignalP"/>
    </source>
</evidence>
<dbReference type="Gene3D" id="2.40.160.130">
    <property type="entry name" value="Capsule assembly protein Wzi"/>
    <property type="match status" value="1"/>
</dbReference>
<feature type="signal peptide" evidence="1">
    <location>
        <begin position="1"/>
        <end position="24"/>
    </location>
</feature>
<dbReference type="RefSeq" id="WP_090225306.1">
    <property type="nucleotide sequence ID" value="NZ_FOZP01000004.1"/>
</dbReference>
<evidence type="ECO:0000313" key="2">
    <source>
        <dbReference type="EMBL" id="SFS53460.1"/>
    </source>
</evidence>
<dbReference type="InterPro" id="IPR038636">
    <property type="entry name" value="Wzi_sf"/>
</dbReference>
<dbReference type="Proteomes" id="UP000199312">
    <property type="component" value="Unassembled WGS sequence"/>
</dbReference>
<dbReference type="OrthoDB" id="596512at2"/>
<name>A0A1I6QM22_9FLAO</name>
<dbReference type="EMBL" id="FOZP01000004">
    <property type="protein sequence ID" value="SFS53460.1"/>
    <property type="molecule type" value="Genomic_DNA"/>
</dbReference>
<gene>
    <name evidence="2" type="ORF">SAMN04488006_1906</name>
</gene>